<feature type="domain" description="Cyclic nucleotide-binding" evidence="1">
    <location>
        <begin position="10"/>
        <end position="76"/>
    </location>
</feature>
<accession>A0ABU5SES2</accession>
<evidence type="ECO:0000313" key="3">
    <source>
        <dbReference type="Proteomes" id="UP001302222"/>
    </source>
</evidence>
<dbReference type="InterPro" id="IPR018490">
    <property type="entry name" value="cNMP-bd_dom_sf"/>
</dbReference>
<dbReference type="Gene3D" id="2.60.120.10">
    <property type="entry name" value="Jelly Rolls"/>
    <property type="match status" value="1"/>
</dbReference>
<dbReference type="PROSITE" id="PS50042">
    <property type="entry name" value="CNMP_BINDING_3"/>
    <property type="match status" value="1"/>
</dbReference>
<proteinExistence type="predicted"/>
<dbReference type="InterPro" id="IPR000595">
    <property type="entry name" value="cNMP-bd_dom"/>
</dbReference>
<name>A0ABU5SES2_9BACT</name>
<dbReference type="InterPro" id="IPR014710">
    <property type="entry name" value="RmlC-like_jellyroll"/>
</dbReference>
<dbReference type="EMBL" id="JAYGIM010000003">
    <property type="protein sequence ID" value="MEA5425672.1"/>
    <property type="molecule type" value="Genomic_DNA"/>
</dbReference>
<organism evidence="2 3">
    <name type="scientific">Arcicella lustrica</name>
    <dbReference type="NCBI Taxonomy" id="2984196"/>
    <lineage>
        <taxon>Bacteria</taxon>
        <taxon>Pseudomonadati</taxon>
        <taxon>Bacteroidota</taxon>
        <taxon>Cytophagia</taxon>
        <taxon>Cytophagales</taxon>
        <taxon>Flectobacillaceae</taxon>
        <taxon>Arcicella</taxon>
    </lineage>
</organism>
<comment type="caution">
    <text evidence="2">The sequence shown here is derived from an EMBL/GenBank/DDBJ whole genome shotgun (WGS) entry which is preliminary data.</text>
</comment>
<sequence length="76" mass="8951">MKTLINILNTIRPLTEEVTSHLMSKVKKVEAVKKQLLLKEGDISKRVYFIEKGILRAFFLENGKEHTTWFFKENDI</sequence>
<dbReference type="Proteomes" id="UP001302222">
    <property type="component" value="Unassembled WGS sequence"/>
</dbReference>
<evidence type="ECO:0000259" key="1">
    <source>
        <dbReference type="PROSITE" id="PS50042"/>
    </source>
</evidence>
<reference evidence="2 3" key="1">
    <citation type="submission" date="2023-12" db="EMBL/GenBank/DDBJ databases">
        <title>Novel species of the genus Arcicella isolated from rivers.</title>
        <authorList>
            <person name="Lu H."/>
        </authorList>
    </citation>
    <scope>NUCLEOTIDE SEQUENCE [LARGE SCALE GENOMIC DNA]</scope>
    <source>
        <strain evidence="2 3">DC25W</strain>
    </source>
</reference>
<dbReference type="SUPFAM" id="SSF51206">
    <property type="entry name" value="cAMP-binding domain-like"/>
    <property type="match status" value="1"/>
</dbReference>
<gene>
    <name evidence="2" type="ORF">VB798_03760</name>
</gene>
<dbReference type="Pfam" id="PF00027">
    <property type="entry name" value="cNMP_binding"/>
    <property type="match status" value="1"/>
</dbReference>
<evidence type="ECO:0000313" key="2">
    <source>
        <dbReference type="EMBL" id="MEA5425672.1"/>
    </source>
</evidence>
<dbReference type="RefSeq" id="WP_323256126.1">
    <property type="nucleotide sequence ID" value="NZ_JAYGIM010000003.1"/>
</dbReference>
<keyword evidence="3" id="KW-1185">Reference proteome</keyword>
<protein>
    <submittedName>
        <fullName evidence="2">Cyclic nucleotide-binding domain-containing protein</fullName>
    </submittedName>
</protein>